<evidence type="ECO:0000256" key="6">
    <source>
        <dbReference type="ARBA" id="ARBA00022475"/>
    </source>
</evidence>
<dbReference type="Pfam" id="PF00501">
    <property type="entry name" value="AMP-binding"/>
    <property type="match status" value="1"/>
</dbReference>
<evidence type="ECO:0000256" key="18">
    <source>
        <dbReference type="ARBA" id="ARBA00068795"/>
    </source>
</evidence>
<dbReference type="GO" id="GO:0005324">
    <property type="term" value="F:long-chain fatty acid transmembrane transporter activity"/>
    <property type="evidence" value="ECO:0007669"/>
    <property type="project" value="TreeGrafter"/>
</dbReference>
<name>A0AAJ0GHM2_9PEZI</name>
<dbReference type="GO" id="GO:0005524">
    <property type="term" value="F:ATP binding"/>
    <property type="evidence" value="ECO:0007669"/>
    <property type="project" value="UniProtKB-KW"/>
</dbReference>
<dbReference type="Gene3D" id="3.40.50.12780">
    <property type="entry name" value="N-terminal domain of ligase-like"/>
    <property type="match status" value="1"/>
</dbReference>
<dbReference type="InterPro" id="IPR020845">
    <property type="entry name" value="AMP-binding_CS"/>
</dbReference>
<keyword evidence="7" id="KW-0436">Ligase</keyword>
<dbReference type="InterPro" id="IPR000873">
    <property type="entry name" value="AMP-dep_synth/lig_dom"/>
</dbReference>
<gene>
    <name evidence="22" type="primary">FAT1</name>
    <name evidence="22" type="ORF">LTR09_000838</name>
</gene>
<feature type="domain" description="AMP-binding enzyme C-terminal" evidence="21">
    <location>
        <begin position="509"/>
        <end position="586"/>
    </location>
</feature>
<evidence type="ECO:0000256" key="1">
    <source>
        <dbReference type="ARBA" id="ARBA00004502"/>
    </source>
</evidence>
<dbReference type="GO" id="GO:0009898">
    <property type="term" value="C:cytoplasmic side of plasma membrane"/>
    <property type="evidence" value="ECO:0007669"/>
    <property type="project" value="TreeGrafter"/>
</dbReference>
<dbReference type="GO" id="GO:0005778">
    <property type="term" value="C:peroxisomal membrane"/>
    <property type="evidence" value="ECO:0007669"/>
    <property type="project" value="UniProtKB-SubCell"/>
</dbReference>
<dbReference type="EMBL" id="JAWDJX010000002">
    <property type="protein sequence ID" value="KAK3057763.1"/>
    <property type="molecule type" value="Genomic_DNA"/>
</dbReference>
<evidence type="ECO:0000256" key="12">
    <source>
        <dbReference type="ARBA" id="ARBA00022989"/>
    </source>
</evidence>
<dbReference type="PANTHER" id="PTHR43107:SF15">
    <property type="entry name" value="FATTY ACID TRANSPORT PROTEIN 3, ISOFORM A"/>
    <property type="match status" value="1"/>
</dbReference>
<dbReference type="InterPro" id="IPR045851">
    <property type="entry name" value="AMP-bd_C_sf"/>
</dbReference>
<evidence type="ECO:0000259" key="21">
    <source>
        <dbReference type="Pfam" id="PF13193"/>
    </source>
</evidence>
<comment type="catalytic activity">
    <reaction evidence="16">
        <text>a very long-chain fatty acid + ATP + CoA = a very long-chain fatty acyl-CoA + AMP + diphosphate</text>
        <dbReference type="Rhea" id="RHEA:54536"/>
        <dbReference type="ChEBI" id="CHEBI:30616"/>
        <dbReference type="ChEBI" id="CHEBI:33019"/>
        <dbReference type="ChEBI" id="CHEBI:57287"/>
        <dbReference type="ChEBI" id="CHEBI:58950"/>
        <dbReference type="ChEBI" id="CHEBI:138261"/>
        <dbReference type="ChEBI" id="CHEBI:456215"/>
    </reaction>
</comment>
<evidence type="ECO:0000256" key="2">
    <source>
        <dbReference type="ARBA" id="ARBA00004585"/>
    </source>
</evidence>
<evidence type="ECO:0000256" key="16">
    <source>
        <dbReference type="ARBA" id="ARBA00051585"/>
    </source>
</evidence>
<evidence type="ECO:0000256" key="19">
    <source>
        <dbReference type="ARBA" id="ARBA00078285"/>
    </source>
</evidence>
<keyword evidence="6" id="KW-1003">Cell membrane</keyword>
<evidence type="ECO:0000256" key="17">
    <source>
        <dbReference type="ARBA" id="ARBA00060276"/>
    </source>
</evidence>
<dbReference type="PANTHER" id="PTHR43107">
    <property type="entry name" value="LONG-CHAIN FATTY ACID TRANSPORT PROTEIN"/>
    <property type="match status" value="1"/>
</dbReference>
<dbReference type="GO" id="GO:0005811">
    <property type="term" value="C:lipid droplet"/>
    <property type="evidence" value="ECO:0007669"/>
    <property type="project" value="UniProtKB-SubCell"/>
</dbReference>
<evidence type="ECO:0000256" key="15">
    <source>
        <dbReference type="ARBA" id="ARBA00023140"/>
    </source>
</evidence>
<dbReference type="InterPro" id="IPR025110">
    <property type="entry name" value="AMP-bd_C"/>
</dbReference>
<keyword evidence="23" id="KW-1185">Reference proteome</keyword>
<dbReference type="FunFam" id="3.40.50.12780:FF:000019">
    <property type="entry name" value="Long-chain fatty acid transporter"/>
    <property type="match status" value="1"/>
</dbReference>
<keyword evidence="8" id="KW-0551">Lipid droplet</keyword>
<reference evidence="22" key="1">
    <citation type="submission" date="2023-04" db="EMBL/GenBank/DDBJ databases">
        <title>Black Yeasts Isolated from many extreme environments.</title>
        <authorList>
            <person name="Coleine C."/>
            <person name="Stajich J.E."/>
            <person name="Selbmann L."/>
        </authorList>
    </citation>
    <scope>NUCLEOTIDE SEQUENCE</scope>
    <source>
        <strain evidence="22">CCFEE 5312</strain>
    </source>
</reference>
<keyword evidence="9" id="KW-0812">Transmembrane</keyword>
<dbReference type="AlphaFoldDB" id="A0AAJ0GHM2"/>
<dbReference type="Pfam" id="PF13193">
    <property type="entry name" value="AMP-binding_C"/>
    <property type="match status" value="1"/>
</dbReference>
<dbReference type="PROSITE" id="PS00455">
    <property type="entry name" value="AMP_BINDING"/>
    <property type="match status" value="1"/>
</dbReference>
<evidence type="ECO:0000256" key="5">
    <source>
        <dbReference type="ARBA" id="ARBA00022448"/>
    </source>
</evidence>
<dbReference type="FunFam" id="3.30.300.30:FF:000002">
    <property type="entry name" value="Long-chain fatty acid transport protein 1"/>
    <property type="match status" value="1"/>
</dbReference>
<keyword evidence="5" id="KW-0813">Transport</keyword>
<keyword evidence="11" id="KW-0067">ATP-binding</keyword>
<comment type="subcellular location">
    <subcellularLocation>
        <location evidence="3">Cell membrane</location>
        <topology evidence="3">Multi-pass membrane protein</topology>
    </subcellularLocation>
    <subcellularLocation>
        <location evidence="1">Lipid droplet</location>
    </subcellularLocation>
    <subcellularLocation>
        <location evidence="2">Peroxisome membrane</location>
        <topology evidence="2">Multi-pass membrane protein</topology>
    </subcellularLocation>
</comment>
<evidence type="ECO:0000259" key="20">
    <source>
        <dbReference type="Pfam" id="PF00501"/>
    </source>
</evidence>
<dbReference type="SUPFAM" id="SSF56801">
    <property type="entry name" value="Acetyl-CoA synthetase-like"/>
    <property type="match status" value="1"/>
</dbReference>
<keyword evidence="13" id="KW-0445">Lipid transport</keyword>
<dbReference type="Proteomes" id="UP001271007">
    <property type="component" value="Unassembled WGS sequence"/>
</dbReference>
<keyword evidence="14" id="KW-0472">Membrane</keyword>
<keyword evidence="12" id="KW-1133">Transmembrane helix</keyword>
<evidence type="ECO:0000256" key="13">
    <source>
        <dbReference type="ARBA" id="ARBA00023055"/>
    </source>
</evidence>
<evidence type="ECO:0000256" key="9">
    <source>
        <dbReference type="ARBA" id="ARBA00022692"/>
    </source>
</evidence>
<comment type="similarity">
    <text evidence="4">Belongs to the ATP-dependent AMP-binding enzyme family.</text>
</comment>
<evidence type="ECO:0000256" key="10">
    <source>
        <dbReference type="ARBA" id="ARBA00022741"/>
    </source>
</evidence>
<evidence type="ECO:0000256" key="7">
    <source>
        <dbReference type="ARBA" id="ARBA00022598"/>
    </source>
</evidence>
<dbReference type="Gene3D" id="3.30.300.30">
    <property type="match status" value="1"/>
</dbReference>
<evidence type="ECO:0000256" key="11">
    <source>
        <dbReference type="ARBA" id="ARBA00022840"/>
    </source>
</evidence>
<comment type="caution">
    <text evidence="22">The sequence shown here is derived from an EMBL/GenBank/DDBJ whole genome shotgun (WGS) entry which is preliminary data.</text>
</comment>
<accession>A0AAJ0GHM2</accession>
<proteinExistence type="inferred from homology"/>
<organism evidence="22 23">
    <name type="scientific">Extremus antarcticus</name>
    <dbReference type="NCBI Taxonomy" id="702011"/>
    <lineage>
        <taxon>Eukaryota</taxon>
        <taxon>Fungi</taxon>
        <taxon>Dikarya</taxon>
        <taxon>Ascomycota</taxon>
        <taxon>Pezizomycotina</taxon>
        <taxon>Dothideomycetes</taxon>
        <taxon>Dothideomycetidae</taxon>
        <taxon>Mycosphaerellales</taxon>
        <taxon>Extremaceae</taxon>
        <taxon>Extremus</taxon>
    </lineage>
</organism>
<comment type="function">
    <text evidence="17">Acyl-CoA synthetase required for both the import of long chain fatty acids (LCFAs) (C14-C18) and the activation very long chain fatty acids (VLCFAs) (C20-C26) by esterification of the fatty acids into metabolically active CoA-thioesters for subsequent degradation or incorporation into phospholipids. The transport and fatty acyl-CoA synthetase activities are genetically separable and are thus independent activities. Esterifies VLCFAs in the peroxisome matrix. The VLCFAs are actively transported into peroxisomes by a PXA1-PXA2 heterodimeric transporter in the peroxisomal membrane.</text>
</comment>
<evidence type="ECO:0000313" key="23">
    <source>
        <dbReference type="Proteomes" id="UP001271007"/>
    </source>
</evidence>
<keyword evidence="15" id="KW-0576">Peroxisome</keyword>
<evidence type="ECO:0000256" key="4">
    <source>
        <dbReference type="ARBA" id="ARBA00006432"/>
    </source>
</evidence>
<protein>
    <recommendedName>
        <fullName evidence="18">Very long-chain fatty acid transport protein</fullName>
    </recommendedName>
    <alternativeName>
        <fullName evidence="19">Very-long-chain acyl-CoA synthetase</fullName>
    </alternativeName>
</protein>
<evidence type="ECO:0000256" key="3">
    <source>
        <dbReference type="ARBA" id="ARBA00004651"/>
    </source>
</evidence>
<evidence type="ECO:0000256" key="8">
    <source>
        <dbReference type="ARBA" id="ARBA00022677"/>
    </source>
</evidence>
<evidence type="ECO:0000313" key="22">
    <source>
        <dbReference type="EMBL" id="KAK3057763.1"/>
    </source>
</evidence>
<evidence type="ECO:0000256" key="14">
    <source>
        <dbReference type="ARBA" id="ARBA00023136"/>
    </source>
</evidence>
<sequence>MAATSVIASSTVAALAYANAKFGISNDLWAVSKAIGARIWLKRLEAADRINIFYIFEKWAKDPKAAHKTFLLIPNDAAKADRKTEWTYAEAYDLILRYAAWLENTHGAQKHEYIAMDFTNTPAFIWMWFGLWSLGAIPVFINHNLRDRAFVHSVRVSTTRILFIDPDVREVLNESTLAGLGPDEKGRAVETVVIEPEIEQQILAQTPYRAPDEDRGGVTQLDTCLLIYTSGTTGLPKAAKVSYSKALTSCKFMPILLGLKPTDRYFTCLPLYHSSGSILGILQVLGPGCTSVMAPKFSQRNYMRWVSETKADGIHYIGEMCRYLVNSPPTPYDRAHKLRFAYGNGMRPDVWQKLKDRFNIPTIIEFYGATEGVGITFTHSRNNYTRNAIGRQGLLVRNLMQTWVLVKYDHETDMPFRDPKTGFCVKCDTNEPGEVLNPIDAAHIEEKFSGYFGNETASMSKVMRDVFKKGDAYYRSGDLLQRDAEGRMFFSDRIGDTFRWKSENVSTAEVSEVIGEHPSINEANVYGVQLPNHDGRAGCAAIVVAGEQQLSDSLAKDILNHARKGLPKYAVPLFLRLRKDVEVTGTLKHQKVGLRNEGVDPTKIGGDEIFWLDVGDDSYRKFTEKDWQRICDGSAKL</sequence>
<feature type="domain" description="AMP-dependent synthetase/ligase" evidence="20">
    <location>
        <begin position="76"/>
        <end position="398"/>
    </location>
</feature>
<dbReference type="InterPro" id="IPR042099">
    <property type="entry name" value="ANL_N_sf"/>
</dbReference>
<dbReference type="GO" id="GO:0004467">
    <property type="term" value="F:long-chain fatty acid-CoA ligase activity"/>
    <property type="evidence" value="ECO:0007669"/>
    <property type="project" value="TreeGrafter"/>
</dbReference>
<dbReference type="GO" id="GO:0044539">
    <property type="term" value="P:long-chain fatty acid import into cell"/>
    <property type="evidence" value="ECO:0007669"/>
    <property type="project" value="TreeGrafter"/>
</dbReference>
<keyword evidence="10" id="KW-0547">Nucleotide-binding</keyword>